<organism evidence="3 4">
    <name type="scientific">Acuticoccus sediminis</name>
    <dbReference type="NCBI Taxonomy" id="2184697"/>
    <lineage>
        <taxon>Bacteria</taxon>
        <taxon>Pseudomonadati</taxon>
        <taxon>Pseudomonadota</taxon>
        <taxon>Alphaproteobacteria</taxon>
        <taxon>Hyphomicrobiales</taxon>
        <taxon>Amorphaceae</taxon>
        <taxon>Acuticoccus</taxon>
    </lineage>
</organism>
<evidence type="ECO:0000256" key="1">
    <source>
        <dbReference type="ARBA" id="ARBA00022723"/>
    </source>
</evidence>
<dbReference type="SUPFAM" id="SSF51182">
    <property type="entry name" value="RmlC-like cupins"/>
    <property type="match status" value="1"/>
</dbReference>
<feature type="domain" description="Cupin type-2" evidence="2">
    <location>
        <begin position="53"/>
        <end position="120"/>
    </location>
</feature>
<keyword evidence="4" id="KW-1185">Reference proteome</keyword>
<dbReference type="PANTHER" id="PTHR35848:SF6">
    <property type="entry name" value="CUPIN TYPE-2 DOMAIN-CONTAINING PROTEIN"/>
    <property type="match status" value="1"/>
</dbReference>
<dbReference type="InterPro" id="IPR013096">
    <property type="entry name" value="Cupin_2"/>
</dbReference>
<protein>
    <submittedName>
        <fullName evidence="3">Cupin domain-containing protein</fullName>
    </submittedName>
</protein>
<dbReference type="OrthoDB" id="9798709at2"/>
<dbReference type="InterPro" id="IPR014710">
    <property type="entry name" value="RmlC-like_jellyroll"/>
</dbReference>
<dbReference type="InterPro" id="IPR011051">
    <property type="entry name" value="RmlC_Cupin_sf"/>
</dbReference>
<dbReference type="RefSeq" id="WP_111344703.1">
    <property type="nucleotide sequence ID" value="NZ_JAIWKD010000002.1"/>
</dbReference>
<dbReference type="PANTHER" id="PTHR35848">
    <property type="entry name" value="OXALATE-BINDING PROTEIN"/>
    <property type="match status" value="1"/>
</dbReference>
<accession>A0A8B2NP57</accession>
<dbReference type="AlphaFoldDB" id="A0A8B2NP57"/>
<sequence length="175" mass="19566">MDTQRAPAEIGVYVSGPKERESYWQPVPANGFIDVVLAPHIVGMENPFGMGTQNVAPGGYVREHTHEENEEAIFVLEGTGRAVIDGTSYPMEPGTTVFLPKRVRHMFINEGPTDLRWVWLIVPNGLEDFFRLIGKQRSPGDKVPTNFPRPENVLEIERATVFGAQPQDQRDPNAL</sequence>
<proteinExistence type="predicted"/>
<dbReference type="Gene3D" id="2.60.120.10">
    <property type="entry name" value="Jelly Rolls"/>
    <property type="match status" value="1"/>
</dbReference>
<evidence type="ECO:0000259" key="2">
    <source>
        <dbReference type="Pfam" id="PF07883"/>
    </source>
</evidence>
<dbReference type="InterPro" id="IPR051610">
    <property type="entry name" value="GPI/OXD"/>
</dbReference>
<dbReference type="Proteomes" id="UP000249590">
    <property type="component" value="Unassembled WGS sequence"/>
</dbReference>
<comment type="caution">
    <text evidence="3">The sequence shown here is derived from an EMBL/GenBank/DDBJ whole genome shotgun (WGS) entry which is preliminary data.</text>
</comment>
<dbReference type="EMBL" id="QHHQ01000002">
    <property type="protein sequence ID" value="RAI01675.1"/>
    <property type="molecule type" value="Genomic_DNA"/>
</dbReference>
<gene>
    <name evidence="3" type="ORF">DLJ53_09680</name>
</gene>
<evidence type="ECO:0000313" key="4">
    <source>
        <dbReference type="Proteomes" id="UP000249590"/>
    </source>
</evidence>
<dbReference type="GO" id="GO:0046872">
    <property type="term" value="F:metal ion binding"/>
    <property type="evidence" value="ECO:0007669"/>
    <property type="project" value="UniProtKB-KW"/>
</dbReference>
<keyword evidence="1" id="KW-0479">Metal-binding</keyword>
<name>A0A8B2NP57_9HYPH</name>
<dbReference type="Pfam" id="PF07883">
    <property type="entry name" value="Cupin_2"/>
    <property type="match status" value="1"/>
</dbReference>
<evidence type="ECO:0000313" key="3">
    <source>
        <dbReference type="EMBL" id="RAI01675.1"/>
    </source>
</evidence>
<reference evidence="3 4" key="1">
    <citation type="submission" date="2018-05" db="EMBL/GenBank/DDBJ databases">
        <title>Acuticoccus sediminis sp. nov., isolated from deep-sea sediment of Indian Ocean.</title>
        <authorList>
            <person name="Liu X."/>
            <person name="Lai Q."/>
            <person name="Du Y."/>
            <person name="Sun F."/>
            <person name="Zhang X."/>
            <person name="Wang S."/>
            <person name="Shao Z."/>
        </authorList>
    </citation>
    <scope>NUCLEOTIDE SEQUENCE [LARGE SCALE GENOMIC DNA]</scope>
    <source>
        <strain evidence="3 4">PTG4-2</strain>
    </source>
</reference>